<dbReference type="AlphaFoldDB" id="A0A7C9UUT3"/>
<comment type="cofactor">
    <cofactor evidence="1">
        <name>Zn(2+)</name>
        <dbReference type="ChEBI" id="CHEBI:29105"/>
    </cofactor>
</comment>
<dbReference type="PANTHER" id="PTHR22726:SF1">
    <property type="entry name" value="METALLOENDOPEPTIDASE OMA1, MITOCHONDRIAL"/>
    <property type="match status" value="1"/>
</dbReference>
<dbReference type="PANTHER" id="PTHR22726">
    <property type="entry name" value="METALLOENDOPEPTIDASE OMA1"/>
    <property type="match status" value="1"/>
</dbReference>
<sequence>MSEEDERNLGRQTHPQIVKEFGGTYDDPTLAAYVAGLGQRLVEVCETPAAEFRFTVLNSQIVNAMALPGGYIYVTRGLLALTSNEAEIAGVLGHEIGHVLARHTAERVSRAQATGLFAAVLGAVVGVPGVADVAQMGAAAYLQSFSRDQESEADHLGLRYLVRGGWHPKAMVTMLEKLREQARLDALMAGRSPDSIDQLDFMASHPRTIDRVNATMAEVAGVTPQGAWGTDTFLDRIDGMVYGDDVDQGVVRDRVFAHPKLDLRFEVPTGFRMVNGEKSVVAAHPSGAAIMFDGAPARGVSDMRAYIRQVWLKRSQLSGLEAIDINGMAAATAATRGRTKQGEADVRVVAIRYDAETIYRFTFVTPQAQTTQLSTELRRATYSFRRLTAEEKAAVKPWRLRVRKVQAGDTAEKLAATMAPGQWQIELFRALNGLTAGQQPEPGQRVKLVVA</sequence>
<dbReference type="Proteomes" id="UP000480684">
    <property type="component" value="Unassembled WGS sequence"/>
</dbReference>
<keyword evidence="3" id="KW-0479">Metal-binding</keyword>
<dbReference type="EMBL" id="JAAIYP010000031">
    <property type="protein sequence ID" value="NFV79529.1"/>
    <property type="molecule type" value="Genomic_DNA"/>
</dbReference>
<keyword evidence="2 8" id="KW-0645">Protease</keyword>
<accession>A0A7C9UUT3</accession>
<keyword evidence="5" id="KW-0862">Zinc</keyword>
<evidence type="ECO:0000256" key="3">
    <source>
        <dbReference type="ARBA" id="ARBA00022723"/>
    </source>
</evidence>
<dbReference type="GO" id="GO:0046872">
    <property type="term" value="F:metal ion binding"/>
    <property type="evidence" value="ECO:0007669"/>
    <property type="project" value="UniProtKB-KW"/>
</dbReference>
<protein>
    <submittedName>
        <fullName evidence="8">M48 family metalloprotease</fullName>
    </submittedName>
</protein>
<dbReference type="GO" id="GO:0016020">
    <property type="term" value="C:membrane"/>
    <property type="evidence" value="ECO:0007669"/>
    <property type="project" value="TreeGrafter"/>
</dbReference>
<dbReference type="GO" id="GO:0051603">
    <property type="term" value="P:proteolysis involved in protein catabolic process"/>
    <property type="evidence" value="ECO:0007669"/>
    <property type="project" value="TreeGrafter"/>
</dbReference>
<name>A0A7C9UUT3_9PROT</name>
<feature type="domain" description="Peptidase M48" evidence="7">
    <location>
        <begin position="31"/>
        <end position="214"/>
    </location>
</feature>
<keyword evidence="9" id="KW-1185">Reference proteome</keyword>
<evidence type="ECO:0000313" key="9">
    <source>
        <dbReference type="Proteomes" id="UP000480684"/>
    </source>
</evidence>
<evidence type="ECO:0000313" key="8">
    <source>
        <dbReference type="EMBL" id="NFV79529.1"/>
    </source>
</evidence>
<evidence type="ECO:0000256" key="4">
    <source>
        <dbReference type="ARBA" id="ARBA00022801"/>
    </source>
</evidence>
<organism evidence="8 9">
    <name type="scientific">Magnetospirillum aberrantis SpK</name>
    <dbReference type="NCBI Taxonomy" id="908842"/>
    <lineage>
        <taxon>Bacteria</taxon>
        <taxon>Pseudomonadati</taxon>
        <taxon>Pseudomonadota</taxon>
        <taxon>Alphaproteobacteria</taxon>
        <taxon>Rhodospirillales</taxon>
        <taxon>Rhodospirillaceae</taxon>
        <taxon>Magnetospirillum</taxon>
    </lineage>
</organism>
<keyword evidence="4" id="KW-0378">Hydrolase</keyword>
<comment type="caution">
    <text evidence="8">The sequence shown here is derived from an EMBL/GenBank/DDBJ whole genome shotgun (WGS) entry which is preliminary data.</text>
</comment>
<reference evidence="8 9" key="1">
    <citation type="submission" date="2020-02" db="EMBL/GenBank/DDBJ databases">
        <authorList>
            <person name="Dziuba M."/>
            <person name="Kuznetsov B."/>
            <person name="Mardanov A."/>
            <person name="Ravin N."/>
            <person name="Grouzdev D."/>
        </authorList>
    </citation>
    <scope>NUCLEOTIDE SEQUENCE [LARGE SCALE GENOMIC DNA]</scope>
    <source>
        <strain evidence="8 9">SpK</strain>
    </source>
</reference>
<keyword evidence="6 8" id="KW-0482">Metalloprotease</keyword>
<dbReference type="Gene3D" id="3.30.2010.10">
    <property type="entry name" value="Metalloproteases ('zincins'), catalytic domain"/>
    <property type="match status" value="1"/>
</dbReference>
<dbReference type="GO" id="GO:0004222">
    <property type="term" value="F:metalloendopeptidase activity"/>
    <property type="evidence" value="ECO:0007669"/>
    <property type="project" value="InterPro"/>
</dbReference>
<dbReference type="Pfam" id="PF01435">
    <property type="entry name" value="Peptidase_M48"/>
    <property type="match status" value="1"/>
</dbReference>
<gene>
    <name evidence="8" type="ORF">G4223_05330</name>
</gene>
<evidence type="ECO:0000256" key="5">
    <source>
        <dbReference type="ARBA" id="ARBA00022833"/>
    </source>
</evidence>
<dbReference type="InterPro" id="IPR001915">
    <property type="entry name" value="Peptidase_M48"/>
</dbReference>
<proteinExistence type="predicted"/>
<dbReference type="InterPro" id="IPR051156">
    <property type="entry name" value="Mito/Outer_Membr_Metalloprot"/>
</dbReference>
<evidence type="ECO:0000256" key="2">
    <source>
        <dbReference type="ARBA" id="ARBA00022670"/>
    </source>
</evidence>
<evidence type="ECO:0000259" key="7">
    <source>
        <dbReference type="Pfam" id="PF01435"/>
    </source>
</evidence>
<evidence type="ECO:0000256" key="1">
    <source>
        <dbReference type="ARBA" id="ARBA00001947"/>
    </source>
</evidence>
<evidence type="ECO:0000256" key="6">
    <source>
        <dbReference type="ARBA" id="ARBA00023049"/>
    </source>
</evidence>